<evidence type="ECO:0000313" key="2">
    <source>
        <dbReference type="EMBL" id="GGD13283.1"/>
    </source>
</evidence>
<gene>
    <name evidence="2" type="ORF">GCM10011389_21130</name>
</gene>
<keyword evidence="3" id="KW-1185">Reference proteome</keyword>
<reference evidence="3" key="1">
    <citation type="journal article" date="2019" name="Int. J. Syst. Evol. Microbiol.">
        <title>The Global Catalogue of Microorganisms (GCM) 10K type strain sequencing project: providing services to taxonomists for standard genome sequencing and annotation.</title>
        <authorList>
            <consortium name="The Broad Institute Genomics Platform"/>
            <consortium name="The Broad Institute Genome Sequencing Center for Infectious Disease"/>
            <person name="Wu L."/>
            <person name="Ma J."/>
        </authorList>
    </citation>
    <scope>NUCLEOTIDE SEQUENCE [LARGE SCALE GENOMIC DNA]</scope>
    <source>
        <strain evidence="3">CGMCC 1.15353</strain>
    </source>
</reference>
<dbReference type="Proteomes" id="UP000642571">
    <property type="component" value="Unassembled WGS sequence"/>
</dbReference>
<dbReference type="RefSeq" id="WP_188653530.1">
    <property type="nucleotide sequence ID" value="NZ_BMIN01000008.1"/>
</dbReference>
<keyword evidence="1" id="KW-1133">Transmembrane helix</keyword>
<feature type="transmembrane region" description="Helical" evidence="1">
    <location>
        <begin position="33"/>
        <end position="53"/>
    </location>
</feature>
<name>A0ABQ1Q573_9BACI</name>
<dbReference type="EMBL" id="BMIN01000008">
    <property type="protein sequence ID" value="GGD13283.1"/>
    <property type="molecule type" value="Genomic_DNA"/>
</dbReference>
<accession>A0ABQ1Q573</accession>
<keyword evidence="1" id="KW-0812">Transmembrane</keyword>
<comment type="caution">
    <text evidence="2">The sequence shown here is derived from an EMBL/GenBank/DDBJ whole genome shotgun (WGS) entry which is preliminary data.</text>
</comment>
<feature type="transmembrane region" description="Helical" evidence="1">
    <location>
        <begin position="7"/>
        <end position="27"/>
    </location>
</feature>
<organism evidence="2 3">
    <name type="scientific">Pontibacillus salipaludis</name>
    <dbReference type="NCBI Taxonomy" id="1697394"/>
    <lineage>
        <taxon>Bacteria</taxon>
        <taxon>Bacillati</taxon>
        <taxon>Bacillota</taxon>
        <taxon>Bacilli</taxon>
        <taxon>Bacillales</taxon>
        <taxon>Bacillaceae</taxon>
        <taxon>Pontibacillus</taxon>
    </lineage>
</organism>
<evidence type="ECO:0000256" key="1">
    <source>
        <dbReference type="SAM" id="Phobius"/>
    </source>
</evidence>
<keyword evidence="1" id="KW-0472">Membrane</keyword>
<sequence length="61" mass="6796">MGKGVRYIFGMIGCILLFALGLFQLVFVSEGSYSEWFAWFCVIGAPISAMGMYRNFKNASV</sequence>
<proteinExistence type="predicted"/>
<evidence type="ECO:0000313" key="3">
    <source>
        <dbReference type="Proteomes" id="UP000642571"/>
    </source>
</evidence>
<protein>
    <submittedName>
        <fullName evidence="2">Uncharacterized protein</fullName>
    </submittedName>
</protein>